<sequence>MAPKVTTCIWFEKDGLEAARFYTSLLPDSEIRNAQKFEHMVTGEADGVQVIEFTLAGAPYSILQAGPHQQYNDMMSISVTTENQAETDRLWTALTADGGREIQCGWLRDRWSVAWQISPRPIVQLIETGDPARLSAMFKEMYKMKKIDIATLQKAYDSAS</sequence>
<dbReference type="SUPFAM" id="SSF54593">
    <property type="entry name" value="Glyoxalase/Bleomycin resistance protein/Dihydroxybiphenyl dioxygenase"/>
    <property type="match status" value="1"/>
</dbReference>
<evidence type="ECO:0000313" key="3">
    <source>
        <dbReference type="Proteomes" id="UP000464495"/>
    </source>
</evidence>
<dbReference type="InterPro" id="IPR028973">
    <property type="entry name" value="PhnB-like"/>
</dbReference>
<dbReference type="EMBL" id="CP046620">
    <property type="protein sequence ID" value="QHQ35816.1"/>
    <property type="molecule type" value="Genomic_DNA"/>
</dbReference>
<dbReference type="PIRSF" id="PIRSF021700">
    <property type="entry name" value="3_dmu_93_MTrfase"/>
    <property type="match status" value="1"/>
</dbReference>
<keyword evidence="3" id="KW-1185">Reference proteome</keyword>
<dbReference type="Proteomes" id="UP000464495">
    <property type="component" value="Chromosome"/>
</dbReference>
<dbReference type="RefSeq" id="WP_161862374.1">
    <property type="nucleotide sequence ID" value="NZ_CP046620.1"/>
</dbReference>
<dbReference type="AlphaFoldDB" id="A0A6P1T2X2"/>
<dbReference type="KEGG" id="amaq:GO499_11845"/>
<dbReference type="PANTHER" id="PTHR33990">
    <property type="entry name" value="PROTEIN YJDN-RELATED"/>
    <property type="match status" value="1"/>
</dbReference>
<dbReference type="InterPro" id="IPR009725">
    <property type="entry name" value="3_dmu_93_MTrfase"/>
</dbReference>
<evidence type="ECO:0000259" key="1">
    <source>
        <dbReference type="Pfam" id="PF06983"/>
    </source>
</evidence>
<evidence type="ECO:0000313" key="2">
    <source>
        <dbReference type="EMBL" id="QHQ35816.1"/>
    </source>
</evidence>
<dbReference type="CDD" id="cd06588">
    <property type="entry name" value="PhnB_like"/>
    <property type="match status" value="1"/>
</dbReference>
<accession>A0A6P1T2X2</accession>
<gene>
    <name evidence="2" type="ORF">GO499_11845</name>
</gene>
<organism evidence="2 3">
    <name type="scientific">Algicella marina</name>
    <dbReference type="NCBI Taxonomy" id="2683284"/>
    <lineage>
        <taxon>Bacteria</taxon>
        <taxon>Pseudomonadati</taxon>
        <taxon>Pseudomonadota</taxon>
        <taxon>Alphaproteobacteria</taxon>
        <taxon>Rhodobacterales</taxon>
        <taxon>Paracoccaceae</taxon>
        <taxon>Algicella</taxon>
    </lineage>
</organism>
<dbReference type="InterPro" id="IPR029068">
    <property type="entry name" value="Glyas_Bleomycin-R_OHBP_Dase"/>
</dbReference>
<reference evidence="2 3" key="1">
    <citation type="submission" date="2019-12" db="EMBL/GenBank/DDBJ databases">
        <title>Complete genome sequence of Algicella marina strain 9Alg 56(T) isolated from the red alga Tichocarpus crinitus.</title>
        <authorList>
            <person name="Kim S.-G."/>
            <person name="Nedashkovskaya O.I."/>
        </authorList>
    </citation>
    <scope>NUCLEOTIDE SEQUENCE [LARGE SCALE GENOMIC DNA]</scope>
    <source>
        <strain evidence="2 3">9Alg 56</strain>
    </source>
</reference>
<protein>
    <submittedName>
        <fullName evidence="2">VOC family protein</fullName>
    </submittedName>
</protein>
<dbReference type="Gene3D" id="3.10.180.10">
    <property type="entry name" value="2,3-Dihydroxybiphenyl 1,2-Dioxygenase, domain 1"/>
    <property type="match status" value="1"/>
</dbReference>
<name>A0A6P1T2X2_9RHOB</name>
<dbReference type="Pfam" id="PF06983">
    <property type="entry name" value="3-dmu-9_3-mt"/>
    <property type="match status" value="1"/>
</dbReference>
<dbReference type="PANTHER" id="PTHR33990:SF2">
    <property type="entry name" value="PHNB-LIKE DOMAIN-CONTAINING PROTEIN"/>
    <property type="match status" value="1"/>
</dbReference>
<feature type="domain" description="PhnB-like" evidence="1">
    <location>
        <begin position="4"/>
        <end position="117"/>
    </location>
</feature>
<proteinExistence type="predicted"/>